<dbReference type="AlphaFoldDB" id="A0A822YUZ3"/>
<organism evidence="1 2">
    <name type="scientific">Nelumbo nucifera</name>
    <name type="common">Sacred lotus</name>
    <dbReference type="NCBI Taxonomy" id="4432"/>
    <lineage>
        <taxon>Eukaryota</taxon>
        <taxon>Viridiplantae</taxon>
        <taxon>Streptophyta</taxon>
        <taxon>Embryophyta</taxon>
        <taxon>Tracheophyta</taxon>
        <taxon>Spermatophyta</taxon>
        <taxon>Magnoliopsida</taxon>
        <taxon>Proteales</taxon>
        <taxon>Nelumbonaceae</taxon>
        <taxon>Nelumbo</taxon>
    </lineage>
</organism>
<accession>A0A822YUZ3</accession>
<name>A0A822YUZ3_NELNU</name>
<evidence type="ECO:0000313" key="1">
    <source>
        <dbReference type="EMBL" id="DAD34556.1"/>
    </source>
</evidence>
<proteinExistence type="predicted"/>
<reference evidence="1 2" key="1">
    <citation type="journal article" date="2020" name="Mol. Biol. Evol.">
        <title>Distinct Expression and Methylation Patterns for Genes with Different Fates following a Single Whole-Genome Duplication in Flowering Plants.</title>
        <authorList>
            <person name="Shi T."/>
            <person name="Rahmani R.S."/>
            <person name="Gugger P.F."/>
            <person name="Wang M."/>
            <person name="Li H."/>
            <person name="Zhang Y."/>
            <person name="Li Z."/>
            <person name="Wang Q."/>
            <person name="Van de Peer Y."/>
            <person name="Marchal K."/>
            <person name="Chen J."/>
        </authorList>
    </citation>
    <scope>NUCLEOTIDE SEQUENCE [LARGE SCALE GENOMIC DNA]</scope>
    <source>
        <tissue evidence="1">Leaf</tissue>
    </source>
</reference>
<evidence type="ECO:0000313" key="2">
    <source>
        <dbReference type="Proteomes" id="UP000607653"/>
    </source>
</evidence>
<protein>
    <submittedName>
        <fullName evidence="1">Uncharacterized protein</fullName>
    </submittedName>
</protein>
<dbReference type="EMBL" id="DUZY01000004">
    <property type="protein sequence ID" value="DAD34556.1"/>
    <property type="molecule type" value="Genomic_DNA"/>
</dbReference>
<dbReference type="Proteomes" id="UP000607653">
    <property type="component" value="Unassembled WGS sequence"/>
</dbReference>
<comment type="caution">
    <text evidence="1">The sequence shown here is derived from an EMBL/GenBank/DDBJ whole genome shotgun (WGS) entry which is preliminary data.</text>
</comment>
<keyword evidence="2" id="KW-1185">Reference proteome</keyword>
<sequence length="42" mass="4724">MTQQRKVQTIRLGGKKHCGGLFLMKVFRKIDCSGRSCSIHAC</sequence>
<gene>
    <name evidence="1" type="ORF">HUJ06_005196</name>
</gene>